<evidence type="ECO:0000256" key="4">
    <source>
        <dbReference type="ARBA" id="ARBA00022475"/>
    </source>
</evidence>
<dbReference type="Proteomes" id="UP001216384">
    <property type="component" value="Unassembled WGS sequence"/>
</dbReference>
<evidence type="ECO:0000256" key="3">
    <source>
        <dbReference type="ARBA" id="ARBA00022448"/>
    </source>
</evidence>
<evidence type="ECO:0000256" key="9">
    <source>
        <dbReference type="ARBA" id="ARBA00023136"/>
    </source>
</evidence>
<keyword evidence="6" id="KW-0547">Nucleotide-binding</keyword>
<feature type="transmembrane region" description="Helical" evidence="10">
    <location>
        <begin position="142"/>
        <end position="159"/>
    </location>
</feature>
<accession>A0AAW6HNU8</accession>
<keyword evidence="5 10" id="KW-0812">Transmembrane</keyword>
<dbReference type="GO" id="GO:0005886">
    <property type="term" value="C:plasma membrane"/>
    <property type="evidence" value="ECO:0007669"/>
    <property type="project" value="UniProtKB-SubCell"/>
</dbReference>
<dbReference type="GO" id="GO:0015421">
    <property type="term" value="F:ABC-type oligopeptide transporter activity"/>
    <property type="evidence" value="ECO:0007669"/>
    <property type="project" value="TreeGrafter"/>
</dbReference>
<dbReference type="SUPFAM" id="SSF90123">
    <property type="entry name" value="ABC transporter transmembrane region"/>
    <property type="match status" value="1"/>
</dbReference>
<comment type="subcellular location">
    <subcellularLocation>
        <location evidence="1">Cell membrane</location>
        <topology evidence="1">Multi-pass membrane protein</topology>
    </subcellularLocation>
</comment>
<dbReference type="InterPro" id="IPR027417">
    <property type="entry name" value="P-loop_NTPase"/>
</dbReference>
<proteinExistence type="inferred from homology"/>
<dbReference type="PROSITE" id="PS00211">
    <property type="entry name" value="ABC_TRANSPORTER_1"/>
    <property type="match status" value="1"/>
</dbReference>
<dbReference type="PANTHER" id="PTHR43394">
    <property type="entry name" value="ATP-DEPENDENT PERMEASE MDL1, MITOCHONDRIAL"/>
    <property type="match status" value="1"/>
</dbReference>
<feature type="transmembrane region" description="Helical" evidence="10">
    <location>
        <begin position="12"/>
        <end position="34"/>
    </location>
</feature>
<dbReference type="Pfam" id="PF00664">
    <property type="entry name" value="ABC_membrane"/>
    <property type="match status" value="1"/>
</dbReference>
<dbReference type="FunFam" id="3.40.50.300:FF:000854">
    <property type="entry name" value="Multidrug ABC transporter ATP-binding protein"/>
    <property type="match status" value="1"/>
</dbReference>
<feature type="transmembrane region" description="Helical" evidence="10">
    <location>
        <begin position="61"/>
        <end position="81"/>
    </location>
</feature>
<keyword evidence="7 13" id="KW-0067">ATP-binding</keyword>
<name>A0AAW6HNU8_9MOLU</name>
<evidence type="ECO:0000256" key="1">
    <source>
        <dbReference type="ARBA" id="ARBA00004651"/>
    </source>
</evidence>
<feature type="transmembrane region" description="Helical" evidence="10">
    <location>
        <begin position="288"/>
        <end position="310"/>
    </location>
</feature>
<comment type="caution">
    <text evidence="13">The sequence shown here is derived from an EMBL/GenBank/DDBJ whole genome shotgun (WGS) entry which is preliminary data.</text>
</comment>
<gene>
    <name evidence="13" type="ORF">LNO71_02185</name>
</gene>
<keyword evidence="3" id="KW-0813">Transport</keyword>
<evidence type="ECO:0000256" key="10">
    <source>
        <dbReference type="SAM" id="Phobius"/>
    </source>
</evidence>
<dbReference type="InterPro" id="IPR017871">
    <property type="entry name" value="ABC_transporter-like_CS"/>
</dbReference>
<dbReference type="Pfam" id="PF00005">
    <property type="entry name" value="ABC_tran"/>
    <property type="match status" value="1"/>
</dbReference>
<evidence type="ECO:0000259" key="12">
    <source>
        <dbReference type="PROSITE" id="PS50929"/>
    </source>
</evidence>
<dbReference type="AlphaFoldDB" id="A0AAW6HNU8"/>
<reference evidence="13" key="1">
    <citation type="submission" date="2021-11" db="EMBL/GenBank/DDBJ databases">
        <title>Description of Mycoplasma bradburyaesp. nov.from sea birds: a tribute to a great mycoplasmologist.</title>
        <authorList>
            <person name="Ramirez A.S."/>
            <person name="Poveda C."/>
            <person name="Suarez-Perez A."/>
            <person name="Rosales R.S."/>
            <person name="Dijkman R."/>
            <person name="Feberwee A."/>
            <person name="Spergser J."/>
            <person name="Szostak M.P."/>
            <person name="Ressel L."/>
            <person name="Calabuig P."/>
            <person name="Catania S."/>
            <person name="Gobbo F."/>
            <person name="Timofte D."/>
            <person name="Poveda J.B."/>
        </authorList>
    </citation>
    <scope>NUCLEOTIDE SEQUENCE</scope>
    <source>
        <strain evidence="13">T264</strain>
    </source>
</reference>
<organism evidence="13 14">
    <name type="scientific">Mycoplasma bradburyae</name>
    <dbReference type="NCBI Taxonomy" id="2963128"/>
    <lineage>
        <taxon>Bacteria</taxon>
        <taxon>Bacillati</taxon>
        <taxon>Mycoplasmatota</taxon>
        <taxon>Mollicutes</taxon>
        <taxon>Mycoplasmataceae</taxon>
        <taxon>Mycoplasma</taxon>
    </lineage>
</organism>
<feature type="domain" description="ABC transmembrane type-1" evidence="12">
    <location>
        <begin position="17"/>
        <end position="311"/>
    </location>
</feature>
<comment type="similarity">
    <text evidence="2">Belongs to the ABC transporter superfamily.</text>
</comment>
<feature type="transmembrane region" description="Helical" evidence="10">
    <location>
        <begin position="165"/>
        <end position="183"/>
    </location>
</feature>
<keyword evidence="9 10" id="KW-0472">Membrane</keyword>
<evidence type="ECO:0000256" key="2">
    <source>
        <dbReference type="ARBA" id="ARBA00005417"/>
    </source>
</evidence>
<dbReference type="PROSITE" id="PS50893">
    <property type="entry name" value="ABC_TRANSPORTER_2"/>
    <property type="match status" value="1"/>
</dbReference>
<evidence type="ECO:0000313" key="14">
    <source>
        <dbReference type="Proteomes" id="UP001216384"/>
    </source>
</evidence>
<dbReference type="RefSeq" id="WP_272403998.1">
    <property type="nucleotide sequence ID" value="NZ_JAJHZP010000013.1"/>
</dbReference>
<dbReference type="InterPro" id="IPR003439">
    <property type="entry name" value="ABC_transporter-like_ATP-bd"/>
</dbReference>
<dbReference type="Gene3D" id="3.40.50.300">
    <property type="entry name" value="P-loop containing nucleotide triphosphate hydrolases"/>
    <property type="match status" value="1"/>
</dbReference>
<sequence length="586" mass="67212">MKYILRNFKLKNWIITIIGISFCIAYVIASGYVVRLIESFVDIIGGEKQADWLIPDPKNKIQAVINLTAFSFGLIIFSFIIKIIGRIMLLKQTLLASNLFKNQIYYKINNLSLEEFYGYKKSTLINRINVDYAKLEKTAINVLVYMIECCFELLVYISFSIALSPYLSIIYLIFIPLIIFIIVRGSRKTEDHYQDSYKSLDNLNQVIRENITGLKVVRIFNLEEFQTARYDDHHKSWFKSIIRADLILTSMYHLIFLAINIFITLVLVTSGYLNKVNSNLSPGTVIGFLNYLTFSSYVVIAIADYALNMIKTRPVQRRFKEILELKNEDLDKNKLTNPIVGKIEFRNLNYKYEQNNFNVLKNINLMINPGENIGIIGSIGSGKSTICSLLSGIKKPNDNSIFIDGIDINQYNIKHIRKNVSYDFQKKLLFSGTIKSNIVKANLQATQKQIDQVINYACADEFINNFSDKLDHQLVEFGNNLSGGQKARVCIARTLIKDSKIMIFDDSLTALDNITAKKVLDNILDNYKDKTKIFISQQIRNIKDLDKIIVLDKGNVVGFDTHINLLNDCNVYKEIYDSQKKIGDDV</sequence>
<evidence type="ECO:0000256" key="5">
    <source>
        <dbReference type="ARBA" id="ARBA00022692"/>
    </source>
</evidence>
<dbReference type="PANTHER" id="PTHR43394:SF1">
    <property type="entry name" value="ATP-BINDING CASSETTE SUB-FAMILY B MEMBER 10, MITOCHONDRIAL"/>
    <property type="match status" value="1"/>
</dbReference>
<dbReference type="PROSITE" id="PS50929">
    <property type="entry name" value="ABC_TM1F"/>
    <property type="match status" value="1"/>
</dbReference>
<dbReference type="InterPro" id="IPR003593">
    <property type="entry name" value="AAA+_ATPase"/>
</dbReference>
<evidence type="ECO:0000256" key="6">
    <source>
        <dbReference type="ARBA" id="ARBA00022741"/>
    </source>
</evidence>
<feature type="transmembrane region" description="Helical" evidence="10">
    <location>
        <begin position="246"/>
        <end position="268"/>
    </location>
</feature>
<dbReference type="InterPro" id="IPR036640">
    <property type="entry name" value="ABC1_TM_sf"/>
</dbReference>
<dbReference type="Gene3D" id="1.20.1560.10">
    <property type="entry name" value="ABC transporter type 1, transmembrane domain"/>
    <property type="match status" value="1"/>
</dbReference>
<evidence type="ECO:0000259" key="11">
    <source>
        <dbReference type="PROSITE" id="PS50893"/>
    </source>
</evidence>
<dbReference type="InterPro" id="IPR011527">
    <property type="entry name" value="ABC1_TM_dom"/>
</dbReference>
<dbReference type="SUPFAM" id="SSF52540">
    <property type="entry name" value="P-loop containing nucleoside triphosphate hydrolases"/>
    <property type="match status" value="1"/>
</dbReference>
<keyword evidence="4" id="KW-1003">Cell membrane</keyword>
<dbReference type="GO" id="GO:0005524">
    <property type="term" value="F:ATP binding"/>
    <property type="evidence" value="ECO:0007669"/>
    <property type="project" value="UniProtKB-KW"/>
</dbReference>
<dbReference type="SMART" id="SM00382">
    <property type="entry name" value="AAA"/>
    <property type="match status" value="1"/>
</dbReference>
<evidence type="ECO:0000256" key="8">
    <source>
        <dbReference type="ARBA" id="ARBA00022989"/>
    </source>
</evidence>
<dbReference type="EMBL" id="JAJHZP010000013">
    <property type="protein sequence ID" value="MDC4183450.1"/>
    <property type="molecule type" value="Genomic_DNA"/>
</dbReference>
<protein>
    <submittedName>
        <fullName evidence="13">ABC transporter ATP-binding protein/permease</fullName>
    </submittedName>
</protein>
<feature type="domain" description="ABC transporter" evidence="11">
    <location>
        <begin position="343"/>
        <end position="578"/>
    </location>
</feature>
<dbReference type="GO" id="GO:0016887">
    <property type="term" value="F:ATP hydrolysis activity"/>
    <property type="evidence" value="ECO:0007669"/>
    <property type="project" value="InterPro"/>
</dbReference>
<keyword evidence="8 10" id="KW-1133">Transmembrane helix</keyword>
<evidence type="ECO:0000313" key="13">
    <source>
        <dbReference type="EMBL" id="MDC4183450.1"/>
    </source>
</evidence>
<evidence type="ECO:0000256" key="7">
    <source>
        <dbReference type="ARBA" id="ARBA00022840"/>
    </source>
</evidence>
<dbReference type="InterPro" id="IPR039421">
    <property type="entry name" value="Type_1_exporter"/>
</dbReference>